<evidence type="ECO:0000313" key="1">
    <source>
        <dbReference type="EMBL" id="MBW8483164.1"/>
    </source>
</evidence>
<comment type="caution">
    <text evidence="1">The sequence shown here is derived from an EMBL/GenBank/DDBJ whole genome shotgun (WGS) entry which is preliminary data.</text>
</comment>
<dbReference type="RefSeq" id="WP_220166214.1">
    <property type="nucleotide sequence ID" value="NZ_JAIBOA010000007.1"/>
</dbReference>
<keyword evidence="2" id="KW-1185">Reference proteome</keyword>
<evidence type="ECO:0000313" key="2">
    <source>
        <dbReference type="Proteomes" id="UP000774570"/>
    </source>
</evidence>
<sequence length="341" mass="35383">MNASRYWRMARADPGWFAHRVREEAEARAADARRRVRRETDAAVRAALARTGAARAVAAGPAVPAGYFAVLDGCTLNVQAELPAGGADRAEVLFTRRGHELRAPAVVGPGDQVSATVRLGGAAGGVPLGRGRWRVSLALSGPAGVRRVALLGGAMPAGRAGPTVDVPPCPVSGARYVPEASPSGLSSLHVTAPEPAAEVARLHLSLARAEIDVRLVGAAAGTVRMAFQARGSGAVHTVTTAPVQGPGGVVFRARVPLAAMARDSGPGERVWTAVADVPGHGRLRVGRRLHDVRDPRRTLRVAQRTLAAAPGLLLRVRPYYTGGGDLALACTPRPPSPKDPT</sequence>
<gene>
    <name evidence="1" type="ORF">K1Y72_12345</name>
</gene>
<dbReference type="Proteomes" id="UP000774570">
    <property type="component" value="Unassembled WGS sequence"/>
</dbReference>
<protein>
    <submittedName>
        <fullName evidence="1">Uncharacterized protein</fullName>
    </submittedName>
</protein>
<name>A0ABS7FRX4_9ACTN</name>
<reference evidence="1 2" key="1">
    <citation type="submission" date="2021-07" db="EMBL/GenBank/DDBJ databases">
        <title>Actinomadura sp. PM05-2 isolated from lichen.</title>
        <authorList>
            <person name="Somphong A."/>
            <person name="Phongsopitanun W."/>
            <person name="Tanasupawat S."/>
            <person name="Peongsungnone V."/>
        </authorList>
    </citation>
    <scope>NUCLEOTIDE SEQUENCE [LARGE SCALE GENOMIC DNA]</scope>
    <source>
        <strain evidence="1 2">PM05-2</strain>
    </source>
</reference>
<dbReference type="EMBL" id="JAIBOA010000007">
    <property type="protein sequence ID" value="MBW8483164.1"/>
    <property type="molecule type" value="Genomic_DNA"/>
</dbReference>
<proteinExistence type="predicted"/>
<accession>A0ABS7FRX4</accession>
<organism evidence="1 2">
    <name type="scientific">Actinomadura parmotrematis</name>
    <dbReference type="NCBI Taxonomy" id="2864039"/>
    <lineage>
        <taxon>Bacteria</taxon>
        <taxon>Bacillati</taxon>
        <taxon>Actinomycetota</taxon>
        <taxon>Actinomycetes</taxon>
        <taxon>Streptosporangiales</taxon>
        <taxon>Thermomonosporaceae</taxon>
        <taxon>Actinomadura</taxon>
    </lineage>
</organism>